<dbReference type="NCBIfam" id="TIGR00170">
    <property type="entry name" value="leuC"/>
    <property type="match status" value="1"/>
</dbReference>
<dbReference type="InterPro" id="IPR036008">
    <property type="entry name" value="Aconitase_4Fe-4S_dom"/>
</dbReference>
<name>A0A081N3T9_9GAMM</name>
<dbReference type="Gene3D" id="3.30.499.10">
    <property type="entry name" value="Aconitase, domain 3"/>
    <property type="match status" value="2"/>
</dbReference>
<protein>
    <recommendedName>
        <fullName evidence="13">3-isopropylmalate dehydratase large subunit</fullName>
        <ecNumber evidence="13">4.2.1.33</ecNumber>
    </recommendedName>
    <alternativeName>
        <fullName evidence="13">Alpha-IPM isomerase</fullName>
        <shortName evidence="13">IPMI</shortName>
    </alternativeName>
    <alternativeName>
        <fullName evidence="13">Isopropylmalate isomerase</fullName>
    </alternativeName>
</protein>
<evidence type="ECO:0000256" key="8">
    <source>
        <dbReference type="ARBA" id="ARBA00022723"/>
    </source>
</evidence>
<evidence type="ECO:0000256" key="7">
    <source>
        <dbReference type="ARBA" id="ARBA00022605"/>
    </source>
</evidence>
<feature type="binding site" evidence="13">
    <location>
        <position position="414"/>
    </location>
    <ligand>
        <name>[4Fe-4S] cluster</name>
        <dbReference type="ChEBI" id="CHEBI:49883"/>
    </ligand>
</feature>
<evidence type="ECO:0000256" key="13">
    <source>
        <dbReference type="HAMAP-Rule" id="MF_01026"/>
    </source>
</evidence>
<keyword evidence="6 13" id="KW-0004">4Fe-4S</keyword>
<dbReference type="NCBIfam" id="NF004016">
    <property type="entry name" value="PRK05478.1"/>
    <property type="match status" value="1"/>
</dbReference>
<dbReference type="InterPro" id="IPR018136">
    <property type="entry name" value="Aconitase_4Fe-4S_BS"/>
</dbReference>
<dbReference type="PROSITE" id="PS00450">
    <property type="entry name" value="ACONITASE_1"/>
    <property type="match status" value="1"/>
</dbReference>
<evidence type="ECO:0000256" key="9">
    <source>
        <dbReference type="ARBA" id="ARBA00023004"/>
    </source>
</evidence>
<feature type="domain" description="Aconitase/3-isopropylmalate dehydratase large subunit alpha/beta/alpha" evidence="14">
    <location>
        <begin position="8"/>
        <end position="464"/>
    </location>
</feature>
<dbReference type="GO" id="GO:0051539">
    <property type="term" value="F:4 iron, 4 sulfur cluster binding"/>
    <property type="evidence" value="ECO:0007669"/>
    <property type="project" value="UniProtKB-KW"/>
</dbReference>
<dbReference type="InterPro" id="IPR001030">
    <property type="entry name" value="Acoase/IPM_deHydtase_lsu_aba"/>
</dbReference>
<keyword evidence="15" id="KW-0413">Isomerase</keyword>
<evidence type="ECO:0000256" key="11">
    <source>
        <dbReference type="ARBA" id="ARBA00023239"/>
    </source>
</evidence>
<evidence type="ECO:0000313" key="15">
    <source>
        <dbReference type="EMBL" id="KEQ13112.1"/>
    </source>
</evidence>
<dbReference type="OrthoDB" id="9802769at2"/>
<keyword evidence="8 13" id="KW-0479">Metal-binding</keyword>
<evidence type="ECO:0000256" key="3">
    <source>
        <dbReference type="ARBA" id="ARBA00004729"/>
    </source>
</evidence>
<dbReference type="STRING" id="1137799.GZ78_26535"/>
<dbReference type="HAMAP" id="MF_01026">
    <property type="entry name" value="LeuC_type1"/>
    <property type="match status" value="1"/>
</dbReference>
<dbReference type="RefSeq" id="WP_034842515.1">
    <property type="nucleotide sequence ID" value="NZ_JOKH01000009.1"/>
</dbReference>
<keyword evidence="11 13" id="KW-0456">Lyase</keyword>
<keyword evidence="7 13" id="KW-0028">Amino-acid biosynthesis</keyword>
<keyword evidence="5 13" id="KW-0432">Leucine biosynthesis</keyword>
<dbReference type="GO" id="GO:0003861">
    <property type="term" value="F:3-isopropylmalate dehydratase activity"/>
    <property type="evidence" value="ECO:0007669"/>
    <property type="project" value="UniProtKB-UniRule"/>
</dbReference>
<comment type="pathway">
    <text evidence="3 13">Amino-acid biosynthesis; L-leucine biosynthesis; L-leucine from 3-methyl-2-oxobutanoate: step 2/4.</text>
</comment>
<keyword evidence="9 13" id="KW-0408">Iron</keyword>
<dbReference type="GO" id="GO:0009098">
    <property type="term" value="P:L-leucine biosynthetic process"/>
    <property type="evidence" value="ECO:0007669"/>
    <property type="project" value="UniProtKB-UniRule"/>
</dbReference>
<evidence type="ECO:0000256" key="4">
    <source>
        <dbReference type="ARBA" id="ARBA00011271"/>
    </source>
</evidence>
<dbReference type="PROSITE" id="PS01244">
    <property type="entry name" value="ACONITASE_2"/>
    <property type="match status" value="1"/>
</dbReference>
<comment type="function">
    <text evidence="2 13">Catalyzes the isomerization between 2-isopropylmalate and 3-isopropylmalate, via the formation of 2-isopropylmaleate.</text>
</comment>
<evidence type="ECO:0000256" key="12">
    <source>
        <dbReference type="ARBA" id="ARBA00023304"/>
    </source>
</evidence>
<evidence type="ECO:0000313" key="16">
    <source>
        <dbReference type="Proteomes" id="UP000028073"/>
    </source>
</evidence>
<evidence type="ECO:0000256" key="5">
    <source>
        <dbReference type="ARBA" id="ARBA00022430"/>
    </source>
</evidence>
<keyword evidence="10 13" id="KW-0411">Iron-sulfur</keyword>
<gene>
    <name evidence="13" type="primary">leuC</name>
    <name evidence="15" type="ORF">GZ78_26535</name>
</gene>
<accession>A0A081N3T9</accession>
<evidence type="ECO:0000256" key="1">
    <source>
        <dbReference type="ARBA" id="ARBA00000491"/>
    </source>
</evidence>
<dbReference type="GO" id="GO:0016853">
    <property type="term" value="F:isomerase activity"/>
    <property type="evidence" value="ECO:0007669"/>
    <property type="project" value="UniProtKB-KW"/>
</dbReference>
<organism evidence="15 16">
    <name type="scientific">Endozoicomonas numazuensis</name>
    <dbReference type="NCBI Taxonomy" id="1137799"/>
    <lineage>
        <taxon>Bacteria</taxon>
        <taxon>Pseudomonadati</taxon>
        <taxon>Pseudomonadota</taxon>
        <taxon>Gammaproteobacteria</taxon>
        <taxon>Oceanospirillales</taxon>
        <taxon>Endozoicomonadaceae</taxon>
        <taxon>Endozoicomonas</taxon>
    </lineage>
</organism>
<sequence>MAGKTLYDKLWDNHLVRQRDDGSALIYIDRQLLHEVTSPQAFEGLRLAGRKPWRIDANLATPDHNVPTTVNERKTGIEGIADPISKIQVKTLDENCNAFDIVQFDMMDTRQGIVHVVGPEQGATLPGMTVVCGDSHTSTHGAFGALAHGIGTSEVEHVMATQCLVAKKMKNMLVRVDGELGIGVTPKDVVLAIIGKIGTAGGTGFAIEFGGDVFKAMTMEGRMTVCNMAIEAGARAGMVAVDQTTIDYVKGRPFAPKGDLWGKAVEAWSDLHSDADATFDEVVVLNGEEIKPQVTWGTSPEMVLPVDAKVPSPADAIDETKQEGYERALEYMGLTAGMPITDIPVDRVFIGSCTNSRIEDLREAAAVVKGRTVAKTVKEALVVPGSGLVKEQAEAEGLHEVFEAAGLQWREPGCSMCLAMNADKLGAGEHCASTSNRNFEGRQGFGGRTHLVSPAMAAAAAVTGHFVDVRLLMNKELMGQGA</sequence>
<comment type="similarity">
    <text evidence="13">Belongs to the aconitase/IPM isomerase family. LeuC type 1 subfamily.</text>
</comment>
<dbReference type="EMBL" id="JOKH01000009">
    <property type="protein sequence ID" value="KEQ13112.1"/>
    <property type="molecule type" value="Genomic_DNA"/>
</dbReference>
<keyword evidence="16" id="KW-1185">Reference proteome</keyword>
<comment type="subunit">
    <text evidence="4 13">Heterodimer of LeuC and LeuD.</text>
</comment>
<dbReference type="PRINTS" id="PR00415">
    <property type="entry name" value="ACONITASE"/>
</dbReference>
<dbReference type="InterPro" id="IPR015931">
    <property type="entry name" value="Acnase/IPM_dHydase_lsu_aba_1/3"/>
</dbReference>
<comment type="caution">
    <text evidence="15">The sequence shown here is derived from an EMBL/GenBank/DDBJ whole genome shotgun (WGS) entry which is preliminary data.</text>
</comment>
<dbReference type="FunFam" id="3.30.499.10:FF:000007">
    <property type="entry name" value="3-isopropylmalate dehydratase large subunit"/>
    <property type="match status" value="1"/>
</dbReference>
<comment type="catalytic activity">
    <reaction evidence="1 13">
        <text>(2R,3S)-3-isopropylmalate = (2S)-2-isopropylmalate</text>
        <dbReference type="Rhea" id="RHEA:32287"/>
        <dbReference type="ChEBI" id="CHEBI:1178"/>
        <dbReference type="ChEBI" id="CHEBI:35121"/>
        <dbReference type="EC" id="4.2.1.33"/>
    </reaction>
</comment>
<dbReference type="UniPathway" id="UPA00048">
    <property type="reaction ID" value="UER00071"/>
</dbReference>
<comment type="cofactor">
    <cofactor evidence="13">
        <name>[4Fe-4S] cluster</name>
        <dbReference type="ChEBI" id="CHEBI:49883"/>
    </cofactor>
    <text evidence="13">Binds 1 [4Fe-4S] cluster per subunit.</text>
</comment>
<dbReference type="CDD" id="cd01583">
    <property type="entry name" value="IPMI"/>
    <property type="match status" value="1"/>
</dbReference>
<keyword evidence="12 13" id="KW-0100">Branched-chain amino acid biosynthesis</keyword>
<evidence type="ECO:0000256" key="6">
    <source>
        <dbReference type="ARBA" id="ARBA00022485"/>
    </source>
</evidence>
<dbReference type="EC" id="4.2.1.33" evidence="13"/>
<feature type="binding site" evidence="13">
    <location>
        <position position="417"/>
    </location>
    <ligand>
        <name>[4Fe-4S] cluster</name>
        <dbReference type="ChEBI" id="CHEBI:49883"/>
    </ligand>
</feature>
<dbReference type="InterPro" id="IPR004430">
    <property type="entry name" value="3-IsopropMal_deHydase_lsu"/>
</dbReference>
<dbReference type="SUPFAM" id="SSF53732">
    <property type="entry name" value="Aconitase iron-sulfur domain"/>
    <property type="match status" value="1"/>
</dbReference>
<dbReference type="Pfam" id="PF00330">
    <property type="entry name" value="Aconitase"/>
    <property type="match status" value="1"/>
</dbReference>
<dbReference type="Proteomes" id="UP000028073">
    <property type="component" value="Unassembled WGS sequence"/>
</dbReference>
<dbReference type="AlphaFoldDB" id="A0A081N3T9"/>
<feature type="binding site" evidence="13">
    <location>
        <position position="353"/>
    </location>
    <ligand>
        <name>[4Fe-4S] cluster</name>
        <dbReference type="ChEBI" id="CHEBI:49883"/>
    </ligand>
</feature>
<evidence type="ECO:0000259" key="14">
    <source>
        <dbReference type="Pfam" id="PF00330"/>
    </source>
</evidence>
<dbReference type="PANTHER" id="PTHR43822">
    <property type="entry name" value="HOMOACONITASE, MITOCHONDRIAL-RELATED"/>
    <property type="match status" value="1"/>
</dbReference>
<evidence type="ECO:0000256" key="10">
    <source>
        <dbReference type="ARBA" id="ARBA00023014"/>
    </source>
</evidence>
<reference evidence="15 16" key="1">
    <citation type="submission" date="2014-06" db="EMBL/GenBank/DDBJ databases">
        <title>Whole Genome Sequences of Three Symbiotic Endozoicomonas Bacteria.</title>
        <authorList>
            <person name="Neave M.J."/>
            <person name="Apprill A."/>
            <person name="Voolstra C.R."/>
        </authorList>
    </citation>
    <scope>NUCLEOTIDE SEQUENCE [LARGE SCALE GENOMIC DNA]</scope>
    <source>
        <strain evidence="15 16">DSM 25634</strain>
    </source>
</reference>
<dbReference type="NCBIfam" id="NF009116">
    <property type="entry name" value="PRK12466.1"/>
    <property type="match status" value="1"/>
</dbReference>
<dbReference type="eggNOG" id="COG0065">
    <property type="taxonomic scope" value="Bacteria"/>
</dbReference>
<dbReference type="InterPro" id="IPR033941">
    <property type="entry name" value="IPMI_cat"/>
</dbReference>
<proteinExistence type="inferred from homology"/>
<dbReference type="InterPro" id="IPR050067">
    <property type="entry name" value="IPM_dehydratase_rel_enz"/>
</dbReference>
<dbReference type="PANTHER" id="PTHR43822:SF9">
    <property type="entry name" value="3-ISOPROPYLMALATE DEHYDRATASE"/>
    <property type="match status" value="1"/>
</dbReference>
<dbReference type="GO" id="GO:0046872">
    <property type="term" value="F:metal ion binding"/>
    <property type="evidence" value="ECO:0007669"/>
    <property type="project" value="UniProtKB-KW"/>
</dbReference>
<evidence type="ECO:0000256" key="2">
    <source>
        <dbReference type="ARBA" id="ARBA00002695"/>
    </source>
</evidence>